<evidence type="ECO:0000256" key="1">
    <source>
        <dbReference type="SAM" id="MobiDB-lite"/>
    </source>
</evidence>
<feature type="compositionally biased region" description="Basic and acidic residues" evidence="1">
    <location>
        <begin position="105"/>
        <end position="132"/>
    </location>
</feature>
<name>A0A9Q1K588_9CARY</name>
<feature type="compositionally biased region" description="Polar residues" evidence="1">
    <location>
        <begin position="91"/>
        <end position="101"/>
    </location>
</feature>
<evidence type="ECO:0000313" key="2">
    <source>
        <dbReference type="EMBL" id="KAJ8437501.1"/>
    </source>
</evidence>
<gene>
    <name evidence="2" type="ORF">Cgig2_007478</name>
</gene>
<accession>A0A9Q1K588</accession>
<comment type="caution">
    <text evidence="2">The sequence shown here is derived from an EMBL/GenBank/DDBJ whole genome shotgun (WGS) entry which is preliminary data.</text>
</comment>
<evidence type="ECO:0000313" key="3">
    <source>
        <dbReference type="Proteomes" id="UP001153076"/>
    </source>
</evidence>
<proteinExistence type="predicted"/>
<dbReference type="OrthoDB" id="1752268at2759"/>
<dbReference type="EMBL" id="JAKOGI010000297">
    <property type="protein sequence ID" value="KAJ8437501.1"/>
    <property type="molecule type" value="Genomic_DNA"/>
</dbReference>
<feature type="region of interest" description="Disordered" evidence="1">
    <location>
        <begin position="91"/>
        <end position="132"/>
    </location>
</feature>
<organism evidence="2 3">
    <name type="scientific">Carnegiea gigantea</name>
    <dbReference type="NCBI Taxonomy" id="171969"/>
    <lineage>
        <taxon>Eukaryota</taxon>
        <taxon>Viridiplantae</taxon>
        <taxon>Streptophyta</taxon>
        <taxon>Embryophyta</taxon>
        <taxon>Tracheophyta</taxon>
        <taxon>Spermatophyta</taxon>
        <taxon>Magnoliopsida</taxon>
        <taxon>eudicotyledons</taxon>
        <taxon>Gunneridae</taxon>
        <taxon>Pentapetalae</taxon>
        <taxon>Caryophyllales</taxon>
        <taxon>Cactineae</taxon>
        <taxon>Cactaceae</taxon>
        <taxon>Cactoideae</taxon>
        <taxon>Echinocereeae</taxon>
        <taxon>Carnegiea</taxon>
    </lineage>
</organism>
<protein>
    <submittedName>
        <fullName evidence="2">Uncharacterized protein</fullName>
    </submittedName>
</protein>
<sequence length="193" mass="21786">MDALKNFISTMTDATIQRQWRPRAQPDLFLVLSMSPPGDMSPPVDALLKHPPVAARGYKKTLMVAGTGDPERTTTAGPLGPMPTLTIAQATDTQRKQTSCPQGRIPERPRTPEHCLGYERTRSPPREGHSFRDPRSILMEVRDHPMLKRPPPMTSAPKSQNARKYYEFHEQNGHMNVECRELRKTLHELANKG</sequence>
<dbReference type="Proteomes" id="UP001153076">
    <property type="component" value="Unassembled WGS sequence"/>
</dbReference>
<keyword evidence="3" id="KW-1185">Reference proteome</keyword>
<reference evidence="2" key="1">
    <citation type="submission" date="2022-04" db="EMBL/GenBank/DDBJ databases">
        <title>Carnegiea gigantea Genome sequencing and assembly v2.</title>
        <authorList>
            <person name="Copetti D."/>
            <person name="Sanderson M.J."/>
            <person name="Burquez A."/>
            <person name="Wojciechowski M.F."/>
        </authorList>
    </citation>
    <scope>NUCLEOTIDE SEQUENCE</scope>
    <source>
        <strain evidence="2">SGP5-SGP5p</strain>
        <tissue evidence="2">Aerial part</tissue>
    </source>
</reference>
<dbReference type="AlphaFoldDB" id="A0A9Q1K588"/>